<accession>A0ABU7FVN1</accession>
<dbReference type="RefSeq" id="WP_329512478.1">
    <property type="nucleotide sequence ID" value="NZ_BAAAYZ010000042.1"/>
</dbReference>
<name>A0ABU7FVN1_9ACTN</name>
<sequence length="92" mass="10407">MTAAHDYEHLHHLVDRLSPTQVRRLRLIITEDEELSRVDQQVPDVAGGGDDGDLLPASFLALSGSIEAPADYAERHDDYIRERVERERSANE</sequence>
<comment type="caution">
    <text evidence="1">The sequence shown here is derived from an EMBL/GenBank/DDBJ whole genome shotgun (WGS) entry which is preliminary data.</text>
</comment>
<proteinExistence type="predicted"/>
<gene>
    <name evidence="1" type="ORF">VXC91_41140</name>
</gene>
<keyword evidence="2" id="KW-1185">Reference proteome</keyword>
<evidence type="ECO:0000313" key="2">
    <source>
        <dbReference type="Proteomes" id="UP001333996"/>
    </source>
</evidence>
<organism evidence="1 2">
    <name type="scientific">Streptomyces chiangmaiensis</name>
    <dbReference type="NCBI Taxonomy" id="766497"/>
    <lineage>
        <taxon>Bacteria</taxon>
        <taxon>Bacillati</taxon>
        <taxon>Actinomycetota</taxon>
        <taxon>Actinomycetes</taxon>
        <taxon>Kitasatosporales</taxon>
        <taxon>Streptomycetaceae</taxon>
        <taxon>Streptomyces</taxon>
    </lineage>
</organism>
<dbReference type="Proteomes" id="UP001333996">
    <property type="component" value="Unassembled WGS sequence"/>
</dbReference>
<evidence type="ECO:0000313" key="1">
    <source>
        <dbReference type="EMBL" id="MED7828119.1"/>
    </source>
</evidence>
<dbReference type="EMBL" id="JAYWVC010000317">
    <property type="protein sequence ID" value="MED7828119.1"/>
    <property type="molecule type" value="Genomic_DNA"/>
</dbReference>
<reference evidence="1" key="1">
    <citation type="submission" date="2024-01" db="EMBL/GenBank/DDBJ databases">
        <title>First draft genome sequence data of TA4-1, the type strain of Gram-positive actinobacterium Streptomyces chiangmaiensis.</title>
        <authorList>
            <person name="Yasawong M."/>
            <person name="Nantapong N."/>
        </authorList>
    </citation>
    <scope>NUCLEOTIDE SEQUENCE</scope>
    <source>
        <strain evidence="1">TA4-1</strain>
    </source>
</reference>
<protein>
    <submittedName>
        <fullName evidence="1">Uncharacterized protein</fullName>
    </submittedName>
</protein>